<evidence type="ECO:0000313" key="9">
    <source>
        <dbReference type="EMBL" id="GHH89122.1"/>
    </source>
</evidence>
<dbReference type="Gene3D" id="1.20.1250.20">
    <property type="entry name" value="MFS general substrate transporter like domains"/>
    <property type="match status" value="1"/>
</dbReference>
<dbReference type="AlphaFoldDB" id="A0A919GQW6"/>
<dbReference type="PANTHER" id="PTHR42718">
    <property type="entry name" value="MAJOR FACILITATOR SUPERFAMILY MULTIDRUG TRANSPORTER MFSC"/>
    <property type="match status" value="1"/>
</dbReference>
<keyword evidence="2 7" id="KW-0812">Transmembrane</keyword>
<reference evidence="9" key="1">
    <citation type="journal article" date="2014" name="Int. J. Syst. Evol. Microbiol.">
        <title>Complete genome sequence of Corynebacterium casei LMG S-19264T (=DSM 44701T), isolated from a smear-ripened cheese.</title>
        <authorList>
            <consortium name="US DOE Joint Genome Institute (JGI-PGF)"/>
            <person name="Walter F."/>
            <person name="Albersmeier A."/>
            <person name="Kalinowski J."/>
            <person name="Ruckert C."/>
        </authorList>
    </citation>
    <scope>NUCLEOTIDE SEQUENCE</scope>
    <source>
        <strain evidence="9">CGMCC 4.7403</strain>
    </source>
</reference>
<feature type="transmembrane region" description="Helical" evidence="7">
    <location>
        <begin position="90"/>
        <end position="110"/>
    </location>
</feature>
<evidence type="ECO:0000256" key="1">
    <source>
        <dbReference type="ARBA" id="ARBA00004651"/>
    </source>
</evidence>
<feature type="compositionally biased region" description="Basic and acidic residues" evidence="6">
    <location>
        <begin position="566"/>
        <end position="575"/>
    </location>
</feature>
<name>A0A919GQW6_9ACTN</name>
<dbReference type="GO" id="GO:0022857">
    <property type="term" value="F:transmembrane transporter activity"/>
    <property type="evidence" value="ECO:0007669"/>
    <property type="project" value="InterPro"/>
</dbReference>
<keyword evidence="4 7" id="KW-0472">Membrane</keyword>
<dbReference type="InterPro" id="IPR036259">
    <property type="entry name" value="MFS_trans_sf"/>
</dbReference>
<dbReference type="Pfam" id="PF07690">
    <property type="entry name" value="MFS_1"/>
    <property type="match status" value="1"/>
</dbReference>
<dbReference type="Proteomes" id="UP000603227">
    <property type="component" value="Unassembled WGS sequence"/>
</dbReference>
<dbReference type="GO" id="GO:0046677">
    <property type="term" value="P:response to antibiotic"/>
    <property type="evidence" value="ECO:0007669"/>
    <property type="project" value="UniProtKB-KW"/>
</dbReference>
<organism evidence="9 10">
    <name type="scientific">Streptomyces capitiformicae</name>
    <dbReference type="NCBI Taxonomy" id="2014920"/>
    <lineage>
        <taxon>Bacteria</taxon>
        <taxon>Bacillati</taxon>
        <taxon>Actinomycetota</taxon>
        <taxon>Actinomycetes</taxon>
        <taxon>Kitasatosporales</taxon>
        <taxon>Streptomycetaceae</taxon>
        <taxon>Streptomyces</taxon>
    </lineage>
</organism>
<feature type="transmembrane region" description="Helical" evidence="7">
    <location>
        <begin position="281"/>
        <end position="304"/>
    </location>
</feature>
<dbReference type="EMBL" id="BNAT01000012">
    <property type="protein sequence ID" value="GHH89122.1"/>
    <property type="molecule type" value="Genomic_DNA"/>
</dbReference>
<evidence type="ECO:0000313" key="10">
    <source>
        <dbReference type="Proteomes" id="UP000603227"/>
    </source>
</evidence>
<dbReference type="SUPFAM" id="SSF103473">
    <property type="entry name" value="MFS general substrate transporter"/>
    <property type="match status" value="1"/>
</dbReference>
<dbReference type="PANTHER" id="PTHR42718:SF42">
    <property type="entry name" value="EXPORT PROTEIN"/>
    <property type="match status" value="1"/>
</dbReference>
<dbReference type="PROSITE" id="PS50850">
    <property type="entry name" value="MFS"/>
    <property type="match status" value="1"/>
</dbReference>
<feature type="transmembrane region" description="Helical" evidence="7">
    <location>
        <begin position="150"/>
        <end position="169"/>
    </location>
</feature>
<proteinExistence type="predicted"/>
<feature type="transmembrane region" description="Helical" evidence="7">
    <location>
        <begin position="342"/>
        <end position="363"/>
    </location>
</feature>
<feature type="transmembrane region" description="Helical" evidence="7">
    <location>
        <begin position="63"/>
        <end position="83"/>
    </location>
</feature>
<feature type="region of interest" description="Disordered" evidence="6">
    <location>
        <begin position="525"/>
        <end position="593"/>
    </location>
</feature>
<keyword evidence="5" id="KW-0046">Antibiotic resistance</keyword>
<feature type="transmembrane region" description="Helical" evidence="7">
    <location>
        <begin position="369"/>
        <end position="395"/>
    </location>
</feature>
<protein>
    <submittedName>
        <fullName evidence="9">MFS transporter</fullName>
    </submittedName>
</protein>
<gene>
    <name evidence="9" type="ORF">GCM10017771_37670</name>
</gene>
<evidence type="ECO:0000256" key="5">
    <source>
        <dbReference type="ARBA" id="ARBA00023251"/>
    </source>
</evidence>
<feature type="compositionally biased region" description="Gly residues" evidence="6">
    <location>
        <begin position="582"/>
        <end position="593"/>
    </location>
</feature>
<evidence type="ECO:0000256" key="2">
    <source>
        <dbReference type="ARBA" id="ARBA00022692"/>
    </source>
</evidence>
<sequence>MSGVSDVRRTAGKSAPSRPWAILLVVVCAQMLIWLDTSILNVAATTLADPVRGLGATPGELEWISSAYTLILASTLLAGGALADRFGPRTTLLAGLALFGAASGAGAFAGSPAWLVVARAFMGAGSALLMPATLTIILQSTPEEKRTRAIAIWSLSSGLGVAVGPLAGGALLSNFWWGSVFLVNVPIVAVCLAGVAAVVPKLGGARRQVLDLRGMALAVLGLSGLVYGIIEIGNQETWYGPHVLLPVAVGGALLALFVGVQRTSPAPSLDLRLFRLPGFTAGCVVLLLAFMTLSGHLFALAFYLQGPRGFSPLQAGTVMIAPAVGIVLGSQASPMASRLLSARWAVAAGMLAMGVTYICYLWFDERTPTAVIVTLMGAQGAGMGLIGTPLTAAMMSRVPQYLTGAGSAVSSVTPQVGGTLGVAMAGTILSGVYRERMAGAALPDELSRLPPRSAEAARTSAEAARSLARSLRLPQLAENANRAFLDAMYVAHFWLAVLAFAALAVCVVGLRVRVRGRHRRVLWPQEPAGEEPDPADADSTARQGTARKERKGWHDDSGNAPLGPGDRGKQRDRAGHSPPLRGGRGPGHGDLPQ</sequence>
<comment type="subcellular location">
    <subcellularLocation>
        <location evidence="1">Cell membrane</location>
        <topology evidence="1">Multi-pass membrane protein</topology>
    </subcellularLocation>
</comment>
<feature type="transmembrane region" description="Helical" evidence="7">
    <location>
        <begin position="242"/>
        <end position="260"/>
    </location>
</feature>
<feature type="transmembrane region" description="Helical" evidence="7">
    <location>
        <begin position="489"/>
        <end position="510"/>
    </location>
</feature>
<dbReference type="Gene3D" id="1.20.1720.10">
    <property type="entry name" value="Multidrug resistance protein D"/>
    <property type="match status" value="1"/>
</dbReference>
<evidence type="ECO:0000256" key="6">
    <source>
        <dbReference type="SAM" id="MobiDB-lite"/>
    </source>
</evidence>
<dbReference type="CDD" id="cd17321">
    <property type="entry name" value="MFS_MMR_MDR_like"/>
    <property type="match status" value="1"/>
</dbReference>
<reference evidence="9" key="2">
    <citation type="submission" date="2020-09" db="EMBL/GenBank/DDBJ databases">
        <authorList>
            <person name="Sun Q."/>
            <person name="Zhou Y."/>
        </authorList>
    </citation>
    <scope>NUCLEOTIDE SEQUENCE</scope>
    <source>
        <strain evidence="9">CGMCC 4.7403</strain>
    </source>
</reference>
<keyword evidence="10" id="KW-1185">Reference proteome</keyword>
<dbReference type="InterPro" id="IPR011701">
    <property type="entry name" value="MFS"/>
</dbReference>
<feature type="domain" description="Major facilitator superfamily (MFS) profile" evidence="8">
    <location>
        <begin position="22"/>
        <end position="519"/>
    </location>
</feature>
<feature type="transmembrane region" description="Helical" evidence="7">
    <location>
        <begin position="175"/>
        <end position="198"/>
    </location>
</feature>
<accession>A0A919GQW6</accession>
<feature type="transmembrane region" description="Helical" evidence="7">
    <location>
        <begin position="210"/>
        <end position="230"/>
    </location>
</feature>
<comment type="caution">
    <text evidence="9">The sequence shown here is derived from an EMBL/GenBank/DDBJ whole genome shotgun (WGS) entry which is preliminary data.</text>
</comment>
<feature type="transmembrane region" description="Helical" evidence="7">
    <location>
        <begin position="20"/>
        <end position="43"/>
    </location>
</feature>
<keyword evidence="3 7" id="KW-1133">Transmembrane helix</keyword>
<dbReference type="GO" id="GO:0005886">
    <property type="term" value="C:plasma membrane"/>
    <property type="evidence" value="ECO:0007669"/>
    <property type="project" value="UniProtKB-SubCell"/>
</dbReference>
<feature type="transmembrane region" description="Helical" evidence="7">
    <location>
        <begin position="416"/>
        <end position="433"/>
    </location>
</feature>
<dbReference type="InterPro" id="IPR020846">
    <property type="entry name" value="MFS_dom"/>
</dbReference>
<evidence type="ECO:0000256" key="7">
    <source>
        <dbReference type="SAM" id="Phobius"/>
    </source>
</evidence>
<evidence type="ECO:0000256" key="4">
    <source>
        <dbReference type="ARBA" id="ARBA00023136"/>
    </source>
</evidence>
<evidence type="ECO:0000259" key="8">
    <source>
        <dbReference type="PROSITE" id="PS50850"/>
    </source>
</evidence>
<feature type="transmembrane region" description="Helical" evidence="7">
    <location>
        <begin position="310"/>
        <end position="330"/>
    </location>
</feature>
<feature type="transmembrane region" description="Helical" evidence="7">
    <location>
        <begin position="116"/>
        <end position="138"/>
    </location>
</feature>
<evidence type="ECO:0000256" key="3">
    <source>
        <dbReference type="ARBA" id="ARBA00022989"/>
    </source>
</evidence>